<proteinExistence type="predicted"/>
<dbReference type="OrthoDB" id="694434at2759"/>
<sequence length="66" mass="7200">MTYVILHHLKSSTVQTPAAVKVELLQLILTILDDPVVSRIFGEAGFRSGDIKLAILYPAPPMPLLS</sequence>
<comment type="caution">
    <text evidence="1">The sequence shown here is derived from an EMBL/GenBank/DDBJ whole genome shotgun (WGS) entry which is preliminary data.</text>
</comment>
<dbReference type="AlphaFoldDB" id="A0A6G1BLH1"/>
<organism evidence="1 2">
    <name type="scientific">Oryza meyeriana var. granulata</name>
    <dbReference type="NCBI Taxonomy" id="110450"/>
    <lineage>
        <taxon>Eukaryota</taxon>
        <taxon>Viridiplantae</taxon>
        <taxon>Streptophyta</taxon>
        <taxon>Embryophyta</taxon>
        <taxon>Tracheophyta</taxon>
        <taxon>Spermatophyta</taxon>
        <taxon>Magnoliopsida</taxon>
        <taxon>Liliopsida</taxon>
        <taxon>Poales</taxon>
        <taxon>Poaceae</taxon>
        <taxon>BOP clade</taxon>
        <taxon>Oryzoideae</taxon>
        <taxon>Oryzeae</taxon>
        <taxon>Oryzinae</taxon>
        <taxon>Oryza</taxon>
        <taxon>Oryza meyeriana</taxon>
    </lineage>
</organism>
<dbReference type="PANTHER" id="PTHR43572:SF38">
    <property type="entry name" value="PROTEIN SMAX1-LIKE 6"/>
    <property type="match status" value="1"/>
</dbReference>
<gene>
    <name evidence="1" type="ORF">E2562_014774</name>
</gene>
<keyword evidence="2" id="KW-1185">Reference proteome</keyword>
<dbReference type="Proteomes" id="UP000479710">
    <property type="component" value="Unassembled WGS sequence"/>
</dbReference>
<name>A0A6G1BLH1_9ORYZ</name>
<dbReference type="PANTHER" id="PTHR43572">
    <property type="entry name" value="CHAPERONE PROTEIN CLPD, CHLOROPLASTIC"/>
    <property type="match status" value="1"/>
</dbReference>
<evidence type="ECO:0000313" key="2">
    <source>
        <dbReference type="Proteomes" id="UP000479710"/>
    </source>
</evidence>
<reference evidence="1 2" key="1">
    <citation type="submission" date="2019-11" db="EMBL/GenBank/DDBJ databases">
        <title>Whole genome sequence of Oryza granulata.</title>
        <authorList>
            <person name="Li W."/>
        </authorList>
    </citation>
    <scope>NUCLEOTIDE SEQUENCE [LARGE SCALE GENOMIC DNA]</scope>
    <source>
        <strain evidence="2">cv. Menghai</strain>
        <tissue evidence="1">Leaf</tissue>
    </source>
</reference>
<protein>
    <submittedName>
        <fullName evidence="1">Uncharacterized protein</fullName>
    </submittedName>
</protein>
<evidence type="ECO:0000313" key="1">
    <source>
        <dbReference type="EMBL" id="KAF0888567.1"/>
    </source>
</evidence>
<dbReference type="EMBL" id="SPHZ02000012">
    <property type="protein sequence ID" value="KAF0888567.1"/>
    <property type="molecule type" value="Genomic_DNA"/>
</dbReference>
<accession>A0A6G1BLH1</accession>
<dbReference type="InterPro" id="IPR051650">
    <property type="entry name" value="SL_signaling_regulator"/>
</dbReference>